<protein>
    <submittedName>
        <fullName evidence="1">Uncharacterized protein</fullName>
    </submittedName>
</protein>
<keyword evidence="2" id="KW-1185">Reference proteome</keyword>
<dbReference type="PhylomeDB" id="A0A0D2WJQ9"/>
<proteinExistence type="predicted"/>
<dbReference type="RefSeq" id="XP_004365929.1">
    <property type="nucleotide sequence ID" value="XM_004365872.1"/>
</dbReference>
<dbReference type="AlphaFoldDB" id="A0A0D2WJQ9"/>
<organism evidence="1 2">
    <name type="scientific">Capsaspora owczarzaki (strain ATCC 30864)</name>
    <dbReference type="NCBI Taxonomy" id="595528"/>
    <lineage>
        <taxon>Eukaryota</taxon>
        <taxon>Filasterea</taxon>
        <taxon>Capsaspora</taxon>
    </lineage>
</organism>
<gene>
    <name evidence="1" type="ORF">CAOG_001058</name>
</gene>
<evidence type="ECO:0000313" key="2">
    <source>
        <dbReference type="Proteomes" id="UP000008743"/>
    </source>
</evidence>
<dbReference type="Proteomes" id="UP000008743">
    <property type="component" value="Unassembled WGS sequence"/>
</dbReference>
<reference evidence="2" key="1">
    <citation type="submission" date="2011-02" db="EMBL/GenBank/DDBJ databases">
        <title>The Genome Sequence of Capsaspora owczarzaki ATCC 30864.</title>
        <authorList>
            <person name="Russ C."/>
            <person name="Cuomo C."/>
            <person name="Burger G."/>
            <person name="Gray M.W."/>
            <person name="Holland P.W.H."/>
            <person name="King N."/>
            <person name="Lang F.B.F."/>
            <person name="Roger A.J."/>
            <person name="Ruiz-Trillo I."/>
            <person name="Young S.K."/>
            <person name="Zeng Q."/>
            <person name="Gargeya S."/>
            <person name="Alvarado L."/>
            <person name="Berlin A."/>
            <person name="Chapman S.B."/>
            <person name="Chen Z."/>
            <person name="Freedman E."/>
            <person name="Gellesch M."/>
            <person name="Goldberg J."/>
            <person name="Griggs A."/>
            <person name="Gujja S."/>
            <person name="Heilman E."/>
            <person name="Heiman D."/>
            <person name="Howarth C."/>
            <person name="Mehta T."/>
            <person name="Neiman D."/>
            <person name="Pearson M."/>
            <person name="Roberts A."/>
            <person name="Saif S."/>
            <person name="Shea T."/>
            <person name="Shenoy N."/>
            <person name="Sisk P."/>
            <person name="Stolte C."/>
            <person name="Sykes S."/>
            <person name="White J."/>
            <person name="Yandava C."/>
            <person name="Haas B."/>
            <person name="Nusbaum C."/>
            <person name="Birren B."/>
        </authorList>
    </citation>
    <scope>NUCLEOTIDE SEQUENCE</scope>
    <source>
        <strain evidence="2">ATCC 30864</strain>
    </source>
</reference>
<dbReference type="InParanoid" id="A0A0D2WJQ9"/>
<sequence length="198" mass="22493">MDEVTKLLQDLILKVDQQGKTIDELATRIRRIDEKLAAQDARIAAQDARIATLEAKEALLNLGDSMSTLVNHVLKEAFPDRAARRNAFDACDENFSRYGRYSPALLSNGRLAEVSNTVRDDDDEEIKQLKRYFTTTKWSFRSFMVASWLRSQRHSVAYSGADMTPDELKAYMTKLPEAYARYAQEDLDLISTLAGLIH</sequence>
<dbReference type="EMBL" id="KE346360">
    <property type="protein sequence ID" value="KJE89623.1"/>
    <property type="molecule type" value="Genomic_DNA"/>
</dbReference>
<evidence type="ECO:0000313" key="1">
    <source>
        <dbReference type="EMBL" id="KJE89623.1"/>
    </source>
</evidence>
<name>A0A0D2WJQ9_CAPO3</name>
<accession>A0A0D2WJQ9</accession>